<comment type="caution">
    <text evidence="2">The sequence shown here is derived from an EMBL/GenBank/DDBJ whole genome shotgun (WGS) entry which is preliminary data.</text>
</comment>
<name>A0A645J3P8_9ZZZZ</name>
<organism evidence="2">
    <name type="scientific">bioreactor metagenome</name>
    <dbReference type="NCBI Taxonomy" id="1076179"/>
    <lineage>
        <taxon>unclassified sequences</taxon>
        <taxon>metagenomes</taxon>
        <taxon>ecological metagenomes</taxon>
    </lineage>
</organism>
<evidence type="ECO:0000256" key="1">
    <source>
        <dbReference type="SAM" id="MobiDB-lite"/>
    </source>
</evidence>
<protein>
    <submittedName>
        <fullName evidence="2">Uncharacterized protein</fullName>
    </submittedName>
</protein>
<sequence length="127" mass="13443">MKCGDGKNAAAPGRRDSGEAAFRGGRHHVAIGFHRGYLPLPGSGCGYLETLGIGRRPKPWRLTCGGVSQNKAVTYSSGNARPLEVQRLACHAGNTGCGTLEAWGGVDRRRFTDGESPGFRVCADVSR</sequence>
<feature type="region of interest" description="Disordered" evidence="1">
    <location>
        <begin position="1"/>
        <end position="20"/>
    </location>
</feature>
<accession>A0A645J3P8</accession>
<dbReference type="EMBL" id="VSSQ01129675">
    <property type="protein sequence ID" value="MPN57740.1"/>
    <property type="molecule type" value="Genomic_DNA"/>
</dbReference>
<reference evidence="2" key="1">
    <citation type="submission" date="2019-08" db="EMBL/GenBank/DDBJ databases">
        <authorList>
            <person name="Kucharzyk K."/>
            <person name="Murdoch R.W."/>
            <person name="Higgins S."/>
            <person name="Loffler F."/>
        </authorList>
    </citation>
    <scope>NUCLEOTIDE SEQUENCE</scope>
</reference>
<evidence type="ECO:0000313" key="2">
    <source>
        <dbReference type="EMBL" id="MPN57740.1"/>
    </source>
</evidence>
<gene>
    <name evidence="2" type="ORF">SDC9_205434</name>
</gene>
<proteinExistence type="predicted"/>
<dbReference type="AlphaFoldDB" id="A0A645J3P8"/>